<feature type="compositionally biased region" description="Low complexity" evidence="1">
    <location>
        <begin position="1"/>
        <end position="14"/>
    </location>
</feature>
<dbReference type="Proteomes" id="UP001596053">
    <property type="component" value="Unassembled WGS sequence"/>
</dbReference>
<gene>
    <name evidence="2" type="ORF">ACFPOB_12995</name>
</gene>
<dbReference type="EMBL" id="JBHSLW010000018">
    <property type="protein sequence ID" value="MFC5420475.1"/>
    <property type="molecule type" value="Genomic_DNA"/>
</dbReference>
<protein>
    <submittedName>
        <fullName evidence="2">Uncharacterized protein</fullName>
    </submittedName>
</protein>
<sequence length="118" mass="13152">RQPESSSQSSTPSSGTDNHGANKPLDHQDSRSPRDRRLARISLSPKGQLLVERLKLLDETSQFGQGLDIDLDADLQTTHDTLRRLEQWWGDALRYGGILLASCTSYSFIVQDLVNSLT</sequence>
<name>A0ABW0IXB1_9HYPH</name>
<keyword evidence="3" id="KW-1185">Reference proteome</keyword>
<dbReference type="RefSeq" id="WP_377798886.1">
    <property type="nucleotide sequence ID" value="NZ_JBHSLW010000018.1"/>
</dbReference>
<evidence type="ECO:0000313" key="3">
    <source>
        <dbReference type="Proteomes" id="UP001596053"/>
    </source>
</evidence>
<organism evidence="2 3">
    <name type="scientific">Bosea eneae</name>
    <dbReference type="NCBI Taxonomy" id="151454"/>
    <lineage>
        <taxon>Bacteria</taxon>
        <taxon>Pseudomonadati</taxon>
        <taxon>Pseudomonadota</taxon>
        <taxon>Alphaproteobacteria</taxon>
        <taxon>Hyphomicrobiales</taxon>
        <taxon>Boseaceae</taxon>
        <taxon>Bosea</taxon>
    </lineage>
</organism>
<feature type="region of interest" description="Disordered" evidence="1">
    <location>
        <begin position="1"/>
        <end position="36"/>
    </location>
</feature>
<comment type="caution">
    <text evidence="2">The sequence shown here is derived from an EMBL/GenBank/DDBJ whole genome shotgun (WGS) entry which is preliminary data.</text>
</comment>
<feature type="compositionally biased region" description="Basic and acidic residues" evidence="1">
    <location>
        <begin position="24"/>
        <end position="36"/>
    </location>
</feature>
<reference evidence="3" key="1">
    <citation type="journal article" date="2019" name="Int. J. Syst. Evol. Microbiol.">
        <title>The Global Catalogue of Microorganisms (GCM) 10K type strain sequencing project: providing services to taxonomists for standard genome sequencing and annotation.</title>
        <authorList>
            <consortium name="The Broad Institute Genomics Platform"/>
            <consortium name="The Broad Institute Genome Sequencing Center for Infectious Disease"/>
            <person name="Wu L."/>
            <person name="Ma J."/>
        </authorList>
    </citation>
    <scope>NUCLEOTIDE SEQUENCE [LARGE SCALE GENOMIC DNA]</scope>
    <source>
        <strain evidence="3">NCAIM B.01391</strain>
    </source>
</reference>
<evidence type="ECO:0000256" key="1">
    <source>
        <dbReference type="SAM" id="MobiDB-lite"/>
    </source>
</evidence>
<feature type="non-terminal residue" evidence="2">
    <location>
        <position position="1"/>
    </location>
</feature>
<accession>A0ABW0IXB1</accession>
<proteinExistence type="predicted"/>
<evidence type="ECO:0000313" key="2">
    <source>
        <dbReference type="EMBL" id="MFC5420475.1"/>
    </source>
</evidence>